<proteinExistence type="predicted"/>
<protein>
    <submittedName>
        <fullName evidence="2">DUF1405 domain-containing protein</fullName>
    </submittedName>
</protein>
<keyword evidence="1" id="KW-0472">Membrane</keyword>
<sequence length="260" mass="28600">MSAIGRLRAELLARTPTPPATPERPRWVAPLPRWLEDWGLRLAWPIAIVNLVGTAFGVWYYAGRPTDLAAPLLEGHLGAAPLWQLPLIPDSPVATLLIALSLIVWRLDPDREWAHHPDWLHVLAVVGCLKLGLWTPYVQLVINGPGHVAPWLYWFLIGSHLLMAVEAFVVHRYARFTPRAIAIALGWYALQDIADYTAVLGPPTHTRLAAEWTGAGYDHTLAAHDLAALGALVLTILAALVVVGVWRVQRRESGPEASVS</sequence>
<accession>A0A2R4WY44</accession>
<gene>
    <name evidence="2" type="ORF">HARCEL1_01330</name>
</gene>
<keyword evidence="3" id="KW-1185">Reference proteome</keyword>
<feature type="transmembrane region" description="Helical" evidence="1">
    <location>
        <begin position="42"/>
        <end position="62"/>
    </location>
</feature>
<evidence type="ECO:0000313" key="3">
    <source>
        <dbReference type="Proteomes" id="UP000244727"/>
    </source>
</evidence>
<dbReference type="KEGG" id="harc:HARCEL1_01330"/>
<name>A0A2R4WY44_9EURY</name>
<dbReference type="Pfam" id="PF07187">
    <property type="entry name" value="DUF1405"/>
    <property type="match status" value="1"/>
</dbReference>
<feature type="transmembrane region" description="Helical" evidence="1">
    <location>
        <begin position="82"/>
        <end position="107"/>
    </location>
</feature>
<evidence type="ECO:0000256" key="1">
    <source>
        <dbReference type="SAM" id="Phobius"/>
    </source>
</evidence>
<dbReference type="AlphaFoldDB" id="A0A2R4WY44"/>
<evidence type="ECO:0000313" key="2">
    <source>
        <dbReference type="EMBL" id="AWB26452.1"/>
    </source>
</evidence>
<keyword evidence="1" id="KW-1133">Transmembrane helix</keyword>
<organism evidence="2 3">
    <name type="scientific">Halococcoides cellulosivorans</name>
    <dbReference type="NCBI Taxonomy" id="1679096"/>
    <lineage>
        <taxon>Archaea</taxon>
        <taxon>Methanobacteriati</taxon>
        <taxon>Methanobacteriota</taxon>
        <taxon>Stenosarchaea group</taxon>
        <taxon>Halobacteria</taxon>
        <taxon>Halobacteriales</taxon>
        <taxon>Haloarculaceae</taxon>
        <taxon>Halococcoides</taxon>
    </lineage>
</organism>
<feature type="transmembrane region" description="Helical" evidence="1">
    <location>
        <begin position="226"/>
        <end position="246"/>
    </location>
</feature>
<feature type="transmembrane region" description="Helical" evidence="1">
    <location>
        <begin position="151"/>
        <end position="170"/>
    </location>
</feature>
<dbReference type="InterPro" id="IPR009845">
    <property type="entry name" value="DUF1405"/>
</dbReference>
<dbReference type="PANTHER" id="PTHR40042">
    <property type="entry name" value="HYPOTHETICAL MEMBRANE SPANNING PROTEIN"/>
    <property type="match status" value="1"/>
</dbReference>
<dbReference type="EMBL" id="CP028858">
    <property type="protein sequence ID" value="AWB26452.1"/>
    <property type="molecule type" value="Genomic_DNA"/>
</dbReference>
<feature type="transmembrane region" description="Helical" evidence="1">
    <location>
        <begin position="119"/>
        <end position="139"/>
    </location>
</feature>
<dbReference type="Proteomes" id="UP000244727">
    <property type="component" value="Chromosome"/>
</dbReference>
<keyword evidence="1" id="KW-0812">Transmembrane</keyword>
<reference evidence="2 3" key="1">
    <citation type="submission" date="2018-04" db="EMBL/GenBank/DDBJ databases">
        <title>Halococcoides cellulosivorans gen. nov., sp. nov., an extremely halophilic cellulose-utilizing haloarchaeon from hypersaline lakes.</title>
        <authorList>
            <person name="Sorokin D.Y."/>
            <person name="Toshchakov S.V."/>
            <person name="Samarov N.I."/>
            <person name="Korzhenkov A."/>
            <person name="Kublanov I.V."/>
        </authorList>
    </citation>
    <scope>NUCLEOTIDE SEQUENCE [LARGE SCALE GENOMIC DNA]</scope>
    <source>
        <strain evidence="2 3">HArcel1</strain>
    </source>
</reference>
<dbReference type="PANTHER" id="PTHR40042:SF1">
    <property type="entry name" value="DUF1405 DOMAIN-CONTAINING PROTEIN"/>
    <property type="match status" value="1"/>
</dbReference>